<dbReference type="CDD" id="cd02974">
    <property type="entry name" value="AhpF_NTD_N"/>
    <property type="match status" value="1"/>
</dbReference>
<evidence type="ECO:0000259" key="4">
    <source>
        <dbReference type="Pfam" id="PF13192"/>
    </source>
</evidence>
<dbReference type="InterPro" id="IPR017561">
    <property type="entry name" value="AhpF_homologue_put"/>
</dbReference>
<reference evidence="5" key="1">
    <citation type="journal article" date="2021" name="PeerJ">
        <title>Extensive microbial diversity within the chicken gut microbiome revealed by metagenomics and culture.</title>
        <authorList>
            <person name="Gilroy R."/>
            <person name="Ravi A."/>
            <person name="Getino M."/>
            <person name="Pursley I."/>
            <person name="Horton D.L."/>
            <person name="Alikhan N.F."/>
            <person name="Baker D."/>
            <person name="Gharbi K."/>
            <person name="Hall N."/>
            <person name="Watson M."/>
            <person name="Adriaenssens E.M."/>
            <person name="Foster-Nyarko E."/>
            <person name="Jarju S."/>
            <person name="Secka A."/>
            <person name="Antonio M."/>
            <person name="Oren A."/>
            <person name="Chaudhuri R.R."/>
            <person name="La Ragione R."/>
            <person name="Hildebrand F."/>
            <person name="Pallen M.J."/>
        </authorList>
    </citation>
    <scope>NUCLEOTIDE SEQUENCE</scope>
    <source>
        <strain evidence="5">CHK195-9823</strain>
    </source>
</reference>
<evidence type="ECO:0000313" key="5">
    <source>
        <dbReference type="EMBL" id="HIV38861.1"/>
    </source>
</evidence>
<sequence length="550" mass="60120">MSDKFYDGVIIGGGPAGLAAAIYLARARYRVLVIEKETMGGQITITSEVVNYPGVLHTDGKKLTEEMRKQAQNFGAEFLKAQVTGLVLEGDKKKILTDKGELQALGVVLATGASPRKAGFTGEEEFRGRGVAYCATCDGEFFTGKDIFVVGGGFAAVEEALFLTRYARKITVVVRGKQFSCAGPAVEELLAHPDISVSFETEITEAGGRDMLEYVVLRKKDTGETFTVQAEAGENLGIFVFAGYVPATELFRDQVKVSGNGYLLVNRKQETNVPGVYGAGDVCEKELRQVVTAVSDGAVAAASMEKYLFSMYQKLGIKRERRNITEIKKPIQGEEKKKTSAGEEGFLTGEMKESLAPVFARFEKEILVKVYLDASSLSREVEGFVREMEPLSGKVRYEIQRAGAEEITCPSLRICDSQGNYLGAEFHGVPGGHEFNSFIIALYNGAGPGQPMGEDIRQRIRKITRKTDLKIAVSLSCTMCPDVVMAAQKIALENPMVTAEMFDLAHYPDLKEKYQIMSVPCLIINDSRISFGKKGIGQILDLLEETAEEV</sequence>
<dbReference type="InterPro" id="IPR012336">
    <property type="entry name" value="Thioredoxin-like_fold"/>
</dbReference>
<comment type="caution">
    <text evidence="5">The sequence shown here is derived from an EMBL/GenBank/DDBJ whole genome shotgun (WGS) entry which is preliminary data.</text>
</comment>
<dbReference type="Gene3D" id="3.40.30.80">
    <property type="match status" value="1"/>
</dbReference>
<keyword evidence="2" id="KW-0560">Oxidoreductase</keyword>
<evidence type="ECO:0000256" key="2">
    <source>
        <dbReference type="ARBA" id="ARBA00023002"/>
    </source>
</evidence>
<feature type="domain" description="Thioredoxin-like fold" evidence="4">
    <location>
        <begin position="468"/>
        <end position="533"/>
    </location>
</feature>
<feature type="domain" description="FAD/NAD(P)-binding" evidence="3">
    <location>
        <begin position="7"/>
        <end position="297"/>
    </location>
</feature>
<dbReference type="Pfam" id="PF07992">
    <property type="entry name" value="Pyr_redox_2"/>
    <property type="match status" value="1"/>
</dbReference>
<dbReference type="PRINTS" id="PR00368">
    <property type="entry name" value="FADPNR"/>
</dbReference>
<evidence type="ECO:0000313" key="6">
    <source>
        <dbReference type="Proteomes" id="UP000886814"/>
    </source>
</evidence>
<dbReference type="InterPro" id="IPR036249">
    <property type="entry name" value="Thioredoxin-like_sf"/>
</dbReference>
<organism evidence="5 6">
    <name type="scientific">Candidatus Blautia stercorigallinarum</name>
    <dbReference type="NCBI Taxonomy" id="2838501"/>
    <lineage>
        <taxon>Bacteria</taxon>
        <taxon>Bacillati</taxon>
        <taxon>Bacillota</taxon>
        <taxon>Clostridia</taxon>
        <taxon>Lachnospirales</taxon>
        <taxon>Lachnospiraceae</taxon>
        <taxon>Blautia</taxon>
    </lineage>
</organism>
<proteinExistence type="predicted"/>
<dbReference type="AlphaFoldDB" id="A0A9D1PD80"/>
<dbReference type="EMBL" id="DXIQ01000048">
    <property type="protein sequence ID" value="HIV38861.1"/>
    <property type="molecule type" value="Genomic_DNA"/>
</dbReference>
<dbReference type="SUPFAM" id="SSF52833">
    <property type="entry name" value="Thioredoxin-like"/>
    <property type="match status" value="2"/>
</dbReference>
<dbReference type="Proteomes" id="UP000886814">
    <property type="component" value="Unassembled WGS sequence"/>
</dbReference>
<dbReference type="GO" id="GO:0016491">
    <property type="term" value="F:oxidoreductase activity"/>
    <property type="evidence" value="ECO:0007669"/>
    <property type="project" value="UniProtKB-KW"/>
</dbReference>
<keyword evidence="1" id="KW-0285">Flavoprotein</keyword>
<dbReference type="InterPro" id="IPR044142">
    <property type="entry name" value="AhpF_NTD_N"/>
</dbReference>
<dbReference type="PANTHER" id="PTHR48105">
    <property type="entry name" value="THIOREDOXIN REDUCTASE 1-RELATED-RELATED"/>
    <property type="match status" value="1"/>
</dbReference>
<protein>
    <submittedName>
        <fullName evidence="5">FAD-dependent oxidoreductase</fullName>
    </submittedName>
</protein>
<dbReference type="NCBIfam" id="TIGR03143">
    <property type="entry name" value="AhpF_homolog"/>
    <property type="match status" value="1"/>
</dbReference>
<dbReference type="Pfam" id="PF13192">
    <property type="entry name" value="Thioredoxin_3"/>
    <property type="match status" value="1"/>
</dbReference>
<dbReference type="InterPro" id="IPR050097">
    <property type="entry name" value="Ferredoxin-NADP_redctase_2"/>
</dbReference>
<evidence type="ECO:0000256" key="1">
    <source>
        <dbReference type="ARBA" id="ARBA00022630"/>
    </source>
</evidence>
<reference evidence="5" key="2">
    <citation type="submission" date="2021-04" db="EMBL/GenBank/DDBJ databases">
        <authorList>
            <person name="Gilroy R."/>
        </authorList>
    </citation>
    <scope>NUCLEOTIDE SEQUENCE</scope>
    <source>
        <strain evidence="5">CHK195-9823</strain>
    </source>
</reference>
<dbReference type="InterPro" id="IPR023753">
    <property type="entry name" value="FAD/NAD-binding_dom"/>
</dbReference>
<dbReference type="InterPro" id="IPR036188">
    <property type="entry name" value="FAD/NAD-bd_sf"/>
</dbReference>
<gene>
    <name evidence="5" type="ORF">H9747_07665</name>
</gene>
<dbReference type="PRINTS" id="PR00469">
    <property type="entry name" value="PNDRDTASEII"/>
</dbReference>
<accession>A0A9D1PD80</accession>
<name>A0A9D1PD80_9FIRM</name>
<dbReference type="SUPFAM" id="SSF51905">
    <property type="entry name" value="FAD/NAD(P)-binding domain"/>
    <property type="match status" value="1"/>
</dbReference>
<dbReference type="Gene3D" id="3.50.50.60">
    <property type="entry name" value="FAD/NAD(P)-binding domain"/>
    <property type="match status" value="2"/>
</dbReference>
<evidence type="ECO:0000259" key="3">
    <source>
        <dbReference type="Pfam" id="PF07992"/>
    </source>
</evidence>